<comment type="caution">
    <text evidence="1">The sequence shown here is derived from an EMBL/GenBank/DDBJ whole genome shotgun (WGS) entry which is preliminary data.</text>
</comment>
<dbReference type="AlphaFoldDB" id="A0A542ZIG8"/>
<sequence>MSDPDSAPPRLPVAAALRAWLALPDVLADPHQREDGRVWTRAQDVLPHATLRPGRAVVACWGETTWQALPEWDDLDPSLLWLRPLTASVDVPSPAAAHRLDSRQGACGETDLAELVDDFDLSVEVLMQTIRTYRSLARALLRQIGQDLPPRSQARLLDSAAGRQLFALARRARLPGGTRAD</sequence>
<organism evidence="1 2">
    <name type="scientific">Oryzihumus leptocrescens</name>
    <dbReference type="NCBI Taxonomy" id="297536"/>
    <lineage>
        <taxon>Bacteria</taxon>
        <taxon>Bacillati</taxon>
        <taxon>Actinomycetota</taxon>
        <taxon>Actinomycetes</taxon>
        <taxon>Micrococcales</taxon>
        <taxon>Intrasporangiaceae</taxon>
        <taxon>Oryzihumus</taxon>
    </lineage>
</organism>
<gene>
    <name evidence="1" type="ORF">FB474_1517</name>
</gene>
<name>A0A542ZIG8_9MICO</name>
<dbReference type="RefSeq" id="WP_141788072.1">
    <property type="nucleotide sequence ID" value="NZ_BAAAKX010000021.1"/>
</dbReference>
<proteinExistence type="predicted"/>
<dbReference type="EMBL" id="VFOQ01000001">
    <property type="protein sequence ID" value="TQL60134.1"/>
    <property type="molecule type" value="Genomic_DNA"/>
</dbReference>
<protein>
    <submittedName>
        <fullName evidence="1">Uncharacterized protein</fullName>
    </submittedName>
</protein>
<dbReference type="Proteomes" id="UP000319514">
    <property type="component" value="Unassembled WGS sequence"/>
</dbReference>
<evidence type="ECO:0000313" key="2">
    <source>
        <dbReference type="Proteomes" id="UP000319514"/>
    </source>
</evidence>
<accession>A0A542ZIG8</accession>
<reference evidence="1 2" key="1">
    <citation type="submission" date="2019-06" db="EMBL/GenBank/DDBJ databases">
        <title>Sequencing the genomes of 1000 actinobacteria strains.</title>
        <authorList>
            <person name="Klenk H.-P."/>
        </authorList>
    </citation>
    <scope>NUCLEOTIDE SEQUENCE [LARGE SCALE GENOMIC DNA]</scope>
    <source>
        <strain evidence="1 2">DSM 18082</strain>
    </source>
</reference>
<evidence type="ECO:0000313" key="1">
    <source>
        <dbReference type="EMBL" id="TQL60134.1"/>
    </source>
</evidence>
<keyword evidence="2" id="KW-1185">Reference proteome</keyword>